<dbReference type="Proteomes" id="UP001497457">
    <property type="component" value="Chromosome 35b"/>
</dbReference>
<evidence type="ECO:0000313" key="3">
    <source>
        <dbReference type="Proteomes" id="UP001497457"/>
    </source>
</evidence>
<name>A0ABC9DX18_9POAL</name>
<keyword evidence="3" id="KW-1185">Reference proteome</keyword>
<reference evidence="3" key="1">
    <citation type="submission" date="2024-06" db="EMBL/GenBank/DDBJ databases">
        <authorList>
            <person name="Ryan C."/>
        </authorList>
    </citation>
    <scope>NUCLEOTIDE SEQUENCE [LARGE SCALE GENOMIC DNA]</scope>
</reference>
<evidence type="ECO:0000313" key="2">
    <source>
        <dbReference type="EMBL" id="CAL5046304.1"/>
    </source>
</evidence>
<accession>A0ABC9DX18</accession>
<gene>
    <name evidence="2" type="ORF">URODEC1_LOCUS89251</name>
</gene>
<evidence type="ECO:0000256" key="1">
    <source>
        <dbReference type="SAM" id="MobiDB-lite"/>
    </source>
</evidence>
<dbReference type="AlphaFoldDB" id="A0ABC9DX18"/>
<feature type="compositionally biased region" description="Basic and acidic residues" evidence="1">
    <location>
        <begin position="246"/>
        <end position="297"/>
    </location>
</feature>
<proteinExistence type="predicted"/>
<dbReference type="EMBL" id="OZ075145">
    <property type="protein sequence ID" value="CAL5046304.1"/>
    <property type="molecule type" value="Genomic_DNA"/>
</dbReference>
<organism evidence="2 3">
    <name type="scientific">Urochloa decumbens</name>
    <dbReference type="NCBI Taxonomy" id="240449"/>
    <lineage>
        <taxon>Eukaryota</taxon>
        <taxon>Viridiplantae</taxon>
        <taxon>Streptophyta</taxon>
        <taxon>Embryophyta</taxon>
        <taxon>Tracheophyta</taxon>
        <taxon>Spermatophyta</taxon>
        <taxon>Magnoliopsida</taxon>
        <taxon>Liliopsida</taxon>
        <taxon>Poales</taxon>
        <taxon>Poaceae</taxon>
        <taxon>PACMAD clade</taxon>
        <taxon>Panicoideae</taxon>
        <taxon>Panicodae</taxon>
        <taxon>Paniceae</taxon>
        <taxon>Melinidinae</taxon>
        <taxon>Urochloa</taxon>
    </lineage>
</organism>
<feature type="region of interest" description="Disordered" evidence="1">
    <location>
        <begin position="1"/>
        <end position="30"/>
    </location>
</feature>
<feature type="region of interest" description="Disordered" evidence="1">
    <location>
        <begin position="246"/>
        <end position="304"/>
    </location>
</feature>
<protein>
    <submittedName>
        <fullName evidence="2">Uncharacterized protein</fullName>
    </submittedName>
</protein>
<reference evidence="2 3" key="2">
    <citation type="submission" date="2024-10" db="EMBL/GenBank/DDBJ databases">
        <authorList>
            <person name="Ryan C."/>
        </authorList>
    </citation>
    <scope>NUCLEOTIDE SEQUENCE [LARGE SCALE GENOMIC DNA]</scope>
</reference>
<sequence length="558" mass="63468">MAAPSREVVAASSADAGMSGEENDVDQDTRRRRRLFERFMASCGPGSPYMSVRLKVHANPCVLYTMRVSIKKAQAFWSRRSSRRFFPERRGSFPIPLCRAAGPDDHVEPVADESGAPGEPYDRPGIVSGNIEERYYFLELSRKKGVLHKDGSPAPWREVAVIRGMPGGRGITVMSHDKRLVVRLHDILFILGRSATVDLRFSEQWFRLPGGWTEERLYAEDGFPIVDIGSSVENLVKKLCDLREQEEQEMKRRSTETEEARDKRLQEEEARRLQEEEERRKIREQNLEEEMRKREEEAAMPPAHPPLPWDATLWLINEAHPADVHSYSKFKLSMDSNKKVSCNCVGKEGLQDMLRRVDNGDYVLPISKTVAPSRALETVGFVEGDSSLGTMGYVPKKGRFIDRSGCTVSSVLMVSRSMAKDLIVRVLVHKLNIVMDDGMIMSCRSGVSVNIHCDDISSSELWKTDWAYHILCKNIDGEGRTSFSTLLVHLKKKLQLQLTEEELGLYNMSAIDGEEENEDLAEPWRKMKEWIPPKSKPELPEVELHDCNLFSVLSEPEM</sequence>